<evidence type="ECO:0000256" key="1">
    <source>
        <dbReference type="ARBA" id="ARBA00004123"/>
    </source>
</evidence>
<dbReference type="PROSITE" id="PS51032">
    <property type="entry name" value="AP2_ERF"/>
    <property type="match status" value="1"/>
</dbReference>
<feature type="non-terminal residue" evidence="8">
    <location>
        <position position="1"/>
    </location>
</feature>
<dbReference type="AlphaFoldDB" id="A0AAV6M4U1"/>
<dbReference type="CDD" id="cd00018">
    <property type="entry name" value="AP2"/>
    <property type="match status" value="1"/>
</dbReference>
<evidence type="ECO:0000313" key="8">
    <source>
        <dbReference type="EMBL" id="KAG6575418.1"/>
    </source>
</evidence>
<evidence type="ECO:0000313" key="9">
    <source>
        <dbReference type="Proteomes" id="UP000685013"/>
    </source>
</evidence>
<protein>
    <submittedName>
        <fullName evidence="8">Ethylene-responsive transcription factor RAP2-12</fullName>
    </submittedName>
</protein>
<dbReference type="FunFam" id="3.30.730.10:FF:000001">
    <property type="entry name" value="Ethylene-responsive transcription factor 2"/>
    <property type="match status" value="1"/>
</dbReference>
<sequence length="498" mass="55323">MCGGALISGFIPTTHSRRVTGEHLWPNLKKPGFGNQLSKPVKSDIIDIDDDFETDFQHFKDDSDLEFDVEEPVDVKSFAFSAGGSPAVPSARASKSVEFSGQAEKSAKRKRKNQYRGIRQRPWGKWAAEIRDPRKGVRVWLGTFNTAEEAARAYDAEARRIRGKKAKVNFPNEAPRTSGKRSTKTNLQEPVVKTSLAKTQSDQIQNNGFVNNSDEDYYSTVGFLDEKPLTNQLVNMNSFPANTDVAIKTSPPSSDVAPMYFNSDQGSNSFEYSDFGWGEQGAKTPEISSFLSAAMENEDSYFVEDASPSKKVKYSPDTMEVSQGSGKTLSEELSSFESEMKYFQMPYLDGSWDASMDAFLAGETGNQDGQILSRLLGYVNKSYILEHLSSVMAMDVREICLHKQRLNNKHGYWLKDGGIVKMFRVCNGGGEKRGISLALVRSKSWMGHLLSMASSFCGLALFSHSHVIASAEQVPILSCFLHVISFDLFSQKTSTFQN</sequence>
<evidence type="ECO:0000256" key="6">
    <source>
        <dbReference type="SAM" id="MobiDB-lite"/>
    </source>
</evidence>
<evidence type="ECO:0000256" key="4">
    <source>
        <dbReference type="ARBA" id="ARBA00023163"/>
    </source>
</evidence>
<dbReference type="Pfam" id="PF00847">
    <property type="entry name" value="AP2"/>
    <property type="match status" value="1"/>
</dbReference>
<dbReference type="GO" id="GO:0003677">
    <property type="term" value="F:DNA binding"/>
    <property type="evidence" value="ECO:0007669"/>
    <property type="project" value="UniProtKB-KW"/>
</dbReference>
<dbReference type="PANTHER" id="PTHR31190">
    <property type="entry name" value="DNA-BINDING DOMAIN"/>
    <property type="match status" value="1"/>
</dbReference>
<keyword evidence="9" id="KW-1185">Reference proteome</keyword>
<evidence type="ECO:0000256" key="2">
    <source>
        <dbReference type="ARBA" id="ARBA00023015"/>
    </source>
</evidence>
<name>A0AAV6M4U1_9ROSI</name>
<dbReference type="SMART" id="SM00380">
    <property type="entry name" value="AP2"/>
    <property type="match status" value="1"/>
</dbReference>
<dbReference type="InterPro" id="IPR001471">
    <property type="entry name" value="AP2/ERF_dom"/>
</dbReference>
<keyword evidence="5" id="KW-0539">Nucleus</keyword>
<accession>A0AAV6M4U1</accession>
<dbReference type="EMBL" id="JAGKQH010000017">
    <property type="protein sequence ID" value="KAG6575418.1"/>
    <property type="molecule type" value="Genomic_DNA"/>
</dbReference>
<organism evidence="8 9">
    <name type="scientific">Cucurbita argyrosperma subsp. sororia</name>
    <dbReference type="NCBI Taxonomy" id="37648"/>
    <lineage>
        <taxon>Eukaryota</taxon>
        <taxon>Viridiplantae</taxon>
        <taxon>Streptophyta</taxon>
        <taxon>Embryophyta</taxon>
        <taxon>Tracheophyta</taxon>
        <taxon>Spermatophyta</taxon>
        <taxon>Magnoliopsida</taxon>
        <taxon>eudicotyledons</taxon>
        <taxon>Gunneridae</taxon>
        <taxon>Pentapetalae</taxon>
        <taxon>rosids</taxon>
        <taxon>fabids</taxon>
        <taxon>Cucurbitales</taxon>
        <taxon>Cucurbitaceae</taxon>
        <taxon>Cucurbiteae</taxon>
        <taxon>Cucurbita</taxon>
    </lineage>
</organism>
<keyword evidence="3" id="KW-0238">DNA-binding</keyword>
<evidence type="ECO:0000256" key="5">
    <source>
        <dbReference type="ARBA" id="ARBA00023242"/>
    </source>
</evidence>
<dbReference type="PANTHER" id="PTHR31190:SF480">
    <property type="entry name" value="ETHYLENE-RESPONSIVE TRANSCRIPTION FACTOR RAP2-12"/>
    <property type="match status" value="1"/>
</dbReference>
<evidence type="ECO:0000259" key="7">
    <source>
        <dbReference type="PROSITE" id="PS51032"/>
    </source>
</evidence>
<comment type="subcellular location">
    <subcellularLocation>
        <location evidence="1">Nucleus</location>
    </subcellularLocation>
</comment>
<keyword evidence="4" id="KW-0804">Transcription</keyword>
<dbReference type="GO" id="GO:0003700">
    <property type="term" value="F:DNA-binding transcription factor activity"/>
    <property type="evidence" value="ECO:0007669"/>
    <property type="project" value="InterPro"/>
</dbReference>
<keyword evidence="2" id="KW-0805">Transcription regulation</keyword>
<dbReference type="GO" id="GO:0005634">
    <property type="term" value="C:nucleus"/>
    <property type="evidence" value="ECO:0007669"/>
    <property type="project" value="UniProtKB-SubCell"/>
</dbReference>
<feature type="region of interest" description="Disordered" evidence="6">
    <location>
        <begin position="96"/>
        <end position="118"/>
    </location>
</feature>
<proteinExistence type="predicted"/>
<evidence type="ECO:0000256" key="3">
    <source>
        <dbReference type="ARBA" id="ARBA00023125"/>
    </source>
</evidence>
<dbReference type="InterPro" id="IPR044808">
    <property type="entry name" value="ERF_plant"/>
</dbReference>
<comment type="caution">
    <text evidence="8">The sequence shown here is derived from an EMBL/GenBank/DDBJ whole genome shotgun (WGS) entry which is preliminary data.</text>
</comment>
<dbReference type="Proteomes" id="UP000685013">
    <property type="component" value="Chromosome 17"/>
</dbReference>
<reference evidence="8 9" key="1">
    <citation type="journal article" date="2021" name="Hortic Res">
        <title>The domestication of Cucurbita argyrosperma as revealed by the genome of its wild relative.</title>
        <authorList>
            <person name="Barrera-Redondo J."/>
            <person name="Sanchez-de la Vega G."/>
            <person name="Aguirre-Liguori J.A."/>
            <person name="Castellanos-Morales G."/>
            <person name="Gutierrez-Guerrero Y.T."/>
            <person name="Aguirre-Dugua X."/>
            <person name="Aguirre-Planter E."/>
            <person name="Tenaillon M.I."/>
            <person name="Lira-Saade R."/>
            <person name="Eguiarte L.E."/>
        </authorList>
    </citation>
    <scope>NUCLEOTIDE SEQUENCE [LARGE SCALE GENOMIC DNA]</scope>
    <source>
        <strain evidence="8">JBR-2021</strain>
    </source>
</reference>
<gene>
    <name evidence="8" type="primary">RAP2-12</name>
    <name evidence="8" type="ORF">SDJN03_26057</name>
</gene>
<dbReference type="GO" id="GO:0009873">
    <property type="term" value="P:ethylene-activated signaling pathway"/>
    <property type="evidence" value="ECO:0007669"/>
    <property type="project" value="InterPro"/>
</dbReference>
<feature type="domain" description="AP2/ERF" evidence="7">
    <location>
        <begin position="114"/>
        <end position="171"/>
    </location>
</feature>